<keyword evidence="3" id="KW-1185">Reference proteome</keyword>
<name>A0A7W6DSN2_9RHOB</name>
<keyword evidence="1" id="KW-1133">Transmembrane helix</keyword>
<gene>
    <name evidence="2" type="ORF">GGQ68_000780</name>
</gene>
<feature type="transmembrane region" description="Helical" evidence="1">
    <location>
        <begin position="21"/>
        <end position="38"/>
    </location>
</feature>
<dbReference type="Proteomes" id="UP000541426">
    <property type="component" value="Unassembled WGS sequence"/>
</dbReference>
<comment type="caution">
    <text evidence="2">The sequence shown here is derived from an EMBL/GenBank/DDBJ whole genome shotgun (WGS) entry which is preliminary data.</text>
</comment>
<proteinExistence type="predicted"/>
<accession>A0A7W6DSN2</accession>
<evidence type="ECO:0000313" key="2">
    <source>
        <dbReference type="EMBL" id="MBB3984464.1"/>
    </source>
</evidence>
<organism evidence="2 3">
    <name type="scientific">Sagittula marina</name>
    <dbReference type="NCBI Taxonomy" id="943940"/>
    <lineage>
        <taxon>Bacteria</taxon>
        <taxon>Pseudomonadati</taxon>
        <taxon>Pseudomonadota</taxon>
        <taxon>Alphaproteobacteria</taxon>
        <taxon>Rhodobacterales</taxon>
        <taxon>Roseobacteraceae</taxon>
        <taxon>Sagittula</taxon>
    </lineage>
</organism>
<keyword evidence="1" id="KW-0472">Membrane</keyword>
<evidence type="ECO:0008006" key="4">
    <source>
        <dbReference type="Google" id="ProtNLM"/>
    </source>
</evidence>
<dbReference type="EMBL" id="JACIEJ010000002">
    <property type="protein sequence ID" value="MBB3984464.1"/>
    <property type="molecule type" value="Genomic_DNA"/>
</dbReference>
<dbReference type="RefSeq" id="WP_183963087.1">
    <property type="nucleotide sequence ID" value="NZ_BAABBZ010000014.1"/>
</dbReference>
<dbReference type="AlphaFoldDB" id="A0A7W6DSN2"/>
<protein>
    <recommendedName>
        <fullName evidence="4">PH domain-containing protein</fullName>
    </recommendedName>
</protein>
<reference evidence="2 3" key="1">
    <citation type="submission" date="2020-08" db="EMBL/GenBank/DDBJ databases">
        <title>Genomic Encyclopedia of Type Strains, Phase IV (KMG-IV): sequencing the most valuable type-strain genomes for metagenomic binning, comparative biology and taxonomic classification.</title>
        <authorList>
            <person name="Goeker M."/>
        </authorList>
    </citation>
    <scope>NUCLEOTIDE SEQUENCE [LARGE SCALE GENOMIC DNA]</scope>
    <source>
        <strain evidence="2 3">DSM 102235</strain>
    </source>
</reference>
<keyword evidence="1" id="KW-0812">Transmembrane</keyword>
<evidence type="ECO:0000256" key="1">
    <source>
        <dbReference type="SAM" id="Phobius"/>
    </source>
</evidence>
<evidence type="ECO:0000313" key="3">
    <source>
        <dbReference type="Proteomes" id="UP000541426"/>
    </source>
</evidence>
<sequence length="175" mass="19431">MAEAPSFEATLSTGRGALSRVHEAIAVVLLSWFLWRLFQDLQQPDLSWFWIGFNLLVVMMIAGLLIAHMWGLIRPSVTEVLRIDADGLHLPDRPGKGQGARIPWGAVTSVELNRVGSHLVRSYVTHGHGSARRVDVLPFARLDHVQAQDALGVLTHYWPDAELPAQEQMARTAGR</sequence>
<feature type="transmembrane region" description="Helical" evidence="1">
    <location>
        <begin position="50"/>
        <end position="73"/>
    </location>
</feature>